<keyword evidence="2" id="KW-0378">Hydrolase</keyword>
<dbReference type="Proteomes" id="UP000270046">
    <property type="component" value="Chromosome"/>
</dbReference>
<sequence>MNSRLGTKYFQVSQRVWGTKLLFVNIYMIANRPGAAKGWVLVDTGLKGSANKIITMAENLFGPGTRPAAIVLTHGHADHAGGLDELLKIWNNVPVYAHAMELPYLTGLSSYPPADPSLKDGLMSVLSAFFPLTPFNFGSRIKAIDMEQGIPELPEWRVVHTPGHSPGHISLFLPVNSTLIVGDAFSTTKAESAIYSFGSIKKLTGPPRYLTSDWEAAAEAVRKLAALHPRTVGPGHGPVMRGREFQDDLRELADYFEEIAIPAVGRYVGHPATADEMGVKFIPPRVSSGLLKATVGVAAALTAFFVIRGLQNKL</sequence>
<dbReference type="AlphaFoldDB" id="A0A494VLM6"/>
<dbReference type="InterPro" id="IPR036866">
    <property type="entry name" value="RibonucZ/Hydroxyglut_hydro"/>
</dbReference>
<dbReference type="InterPro" id="IPR001279">
    <property type="entry name" value="Metallo-B-lactamas"/>
</dbReference>
<reference evidence="2 3" key="1">
    <citation type="submission" date="2018-10" db="EMBL/GenBank/DDBJ databases">
        <title>Genome sequencing of Mucilaginibacter sp. HYN0043.</title>
        <authorList>
            <person name="Kim M."/>
            <person name="Yi H."/>
        </authorList>
    </citation>
    <scope>NUCLEOTIDE SEQUENCE [LARGE SCALE GENOMIC DNA]</scope>
    <source>
        <strain evidence="2 3">HYN0043</strain>
    </source>
</reference>
<name>A0A494VLM6_9SPHI</name>
<dbReference type="OrthoDB" id="9802248at2"/>
<evidence type="ECO:0000313" key="2">
    <source>
        <dbReference type="EMBL" id="AYL95454.1"/>
    </source>
</evidence>
<evidence type="ECO:0000313" key="3">
    <source>
        <dbReference type="Proteomes" id="UP000270046"/>
    </source>
</evidence>
<accession>A0A494VLM6</accession>
<organism evidence="2 3">
    <name type="scientific">Mucilaginibacter celer</name>
    <dbReference type="NCBI Taxonomy" id="2305508"/>
    <lineage>
        <taxon>Bacteria</taxon>
        <taxon>Pseudomonadati</taxon>
        <taxon>Bacteroidota</taxon>
        <taxon>Sphingobacteriia</taxon>
        <taxon>Sphingobacteriales</taxon>
        <taxon>Sphingobacteriaceae</taxon>
        <taxon>Mucilaginibacter</taxon>
    </lineage>
</organism>
<evidence type="ECO:0000259" key="1">
    <source>
        <dbReference type="SMART" id="SM00849"/>
    </source>
</evidence>
<dbReference type="PANTHER" id="PTHR42951:SF17">
    <property type="entry name" value="METALLO-BETA-LACTAMASE DOMAIN-CONTAINING PROTEIN"/>
    <property type="match status" value="1"/>
</dbReference>
<feature type="domain" description="Metallo-beta-lactamase" evidence="1">
    <location>
        <begin position="23"/>
        <end position="236"/>
    </location>
</feature>
<dbReference type="SMART" id="SM00849">
    <property type="entry name" value="Lactamase_B"/>
    <property type="match status" value="1"/>
</dbReference>
<dbReference type="EMBL" id="CP032869">
    <property type="protein sequence ID" value="AYL95454.1"/>
    <property type="molecule type" value="Genomic_DNA"/>
</dbReference>
<dbReference type="Pfam" id="PF00753">
    <property type="entry name" value="Lactamase_B"/>
    <property type="match status" value="1"/>
</dbReference>
<keyword evidence="3" id="KW-1185">Reference proteome</keyword>
<dbReference type="GO" id="GO:0016787">
    <property type="term" value="F:hydrolase activity"/>
    <property type="evidence" value="ECO:0007669"/>
    <property type="project" value="UniProtKB-KW"/>
</dbReference>
<proteinExistence type="predicted"/>
<protein>
    <submittedName>
        <fullName evidence="2">MBL fold metallo-hydrolase</fullName>
    </submittedName>
</protein>
<dbReference type="RefSeq" id="WP_119411415.1">
    <property type="nucleotide sequence ID" value="NZ_CP032869.1"/>
</dbReference>
<dbReference type="PANTHER" id="PTHR42951">
    <property type="entry name" value="METALLO-BETA-LACTAMASE DOMAIN-CONTAINING"/>
    <property type="match status" value="1"/>
</dbReference>
<dbReference type="KEGG" id="muh:HYN43_009175"/>
<dbReference type="SUPFAM" id="SSF56281">
    <property type="entry name" value="Metallo-hydrolase/oxidoreductase"/>
    <property type="match status" value="1"/>
</dbReference>
<gene>
    <name evidence="2" type="ORF">HYN43_009175</name>
</gene>
<dbReference type="CDD" id="cd07721">
    <property type="entry name" value="yflN-like_MBL-fold"/>
    <property type="match status" value="1"/>
</dbReference>
<dbReference type="Gene3D" id="3.60.15.10">
    <property type="entry name" value="Ribonuclease Z/Hydroxyacylglutathione hydrolase-like"/>
    <property type="match status" value="1"/>
</dbReference>
<dbReference type="InterPro" id="IPR050855">
    <property type="entry name" value="NDM-1-like"/>
</dbReference>